<evidence type="ECO:0000313" key="2">
    <source>
        <dbReference type="Proteomes" id="UP001497382"/>
    </source>
</evidence>
<dbReference type="EMBL" id="CAXIEN010000113">
    <property type="protein sequence ID" value="CAL1278472.1"/>
    <property type="molecule type" value="Genomic_DNA"/>
</dbReference>
<evidence type="ECO:0000313" key="1">
    <source>
        <dbReference type="EMBL" id="CAL1278472.1"/>
    </source>
</evidence>
<gene>
    <name evidence="1" type="ORF">LARSCL_LOCUS9798</name>
</gene>
<proteinExistence type="predicted"/>
<accession>A0AAV2A337</accession>
<name>A0AAV2A337_9ARAC</name>
<dbReference type="AlphaFoldDB" id="A0AAV2A337"/>
<sequence length="29" mass="3313">MPKNGKSTVSKPVLKLVNLLRDFESHFNL</sequence>
<protein>
    <submittedName>
        <fullName evidence="1">Uncharacterized protein</fullName>
    </submittedName>
</protein>
<organism evidence="1 2">
    <name type="scientific">Larinioides sclopetarius</name>
    <dbReference type="NCBI Taxonomy" id="280406"/>
    <lineage>
        <taxon>Eukaryota</taxon>
        <taxon>Metazoa</taxon>
        <taxon>Ecdysozoa</taxon>
        <taxon>Arthropoda</taxon>
        <taxon>Chelicerata</taxon>
        <taxon>Arachnida</taxon>
        <taxon>Araneae</taxon>
        <taxon>Araneomorphae</taxon>
        <taxon>Entelegynae</taxon>
        <taxon>Araneoidea</taxon>
        <taxon>Araneidae</taxon>
        <taxon>Larinioides</taxon>
    </lineage>
</organism>
<reference evidence="1 2" key="1">
    <citation type="submission" date="2024-04" db="EMBL/GenBank/DDBJ databases">
        <authorList>
            <person name="Rising A."/>
            <person name="Reimegard J."/>
            <person name="Sonavane S."/>
            <person name="Akerstrom W."/>
            <person name="Nylinder S."/>
            <person name="Hedman E."/>
            <person name="Kallberg Y."/>
        </authorList>
    </citation>
    <scope>NUCLEOTIDE SEQUENCE [LARGE SCALE GENOMIC DNA]</scope>
</reference>
<keyword evidence="2" id="KW-1185">Reference proteome</keyword>
<comment type="caution">
    <text evidence="1">The sequence shown here is derived from an EMBL/GenBank/DDBJ whole genome shotgun (WGS) entry which is preliminary data.</text>
</comment>
<dbReference type="Proteomes" id="UP001497382">
    <property type="component" value="Unassembled WGS sequence"/>
</dbReference>